<evidence type="ECO:0000256" key="1">
    <source>
        <dbReference type="ARBA" id="ARBA00022491"/>
    </source>
</evidence>
<proteinExistence type="predicted"/>
<sequence length="192" mass="22296">MDNKKEKIIHAAIDVFQEKGIEKTKVSDIVKGAGIAQGTFYLYFSSKLSVMPAIAEVMVEKMMEEMKERVNETRLFDKQLEQVVDVVFDITKSYRSIFAMVYAGLASSEYLQQWEKIYQPYYEWMGAFFKQAKAKEVLRDDLSIEPSVKLVIGLIESAAEQVYLYDQLSKEEAVKKKQEVLEFMKHALYKKQ</sequence>
<dbReference type="PROSITE" id="PS50977">
    <property type="entry name" value="HTH_TETR_2"/>
    <property type="match status" value="1"/>
</dbReference>
<dbReference type="EMBL" id="QWEH01000001">
    <property type="protein sequence ID" value="RHW35156.1"/>
    <property type="molecule type" value="Genomic_DNA"/>
</dbReference>
<evidence type="ECO:0000313" key="6">
    <source>
        <dbReference type="Proteomes" id="UP000285456"/>
    </source>
</evidence>
<dbReference type="InterPro" id="IPR036271">
    <property type="entry name" value="Tet_transcr_reg_TetR-rel_C_sf"/>
</dbReference>
<dbReference type="InterPro" id="IPR050624">
    <property type="entry name" value="HTH-type_Tx_Regulator"/>
</dbReference>
<keyword evidence="1" id="KW-0678">Repressor</keyword>
<dbReference type="InterPro" id="IPR041603">
    <property type="entry name" value="YvdT_C"/>
</dbReference>
<evidence type="ECO:0000256" key="3">
    <source>
        <dbReference type="PROSITE-ProRule" id="PRU00335"/>
    </source>
</evidence>
<gene>
    <name evidence="5" type="ORF">D1B32_00615</name>
</gene>
<evidence type="ECO:0000259" key="4">
    <source>
        <dbReference type="PROSITE" id="PS50977"/>
    </source>
</evidence>
<dbReference type="RefSeq" id="WP_118888342.1">
    <property type="nucleotide sequence ID" value="NZ_PHUT01000001.1"/>
</dbReference>
<keyword evidence="6" id="KW-1185">Reference proteome</keyword>
<feature type="DNA-binding region" description="H-T-H motif" evidence="3">
    <location>
        <begin position="25"/>
        <end position="44"/>
    </location>
</feature>
<reference evidence="5 6" key="1">
    <citation type="journal article" date="2007" name="Int. J. Syst. Evol. Microbiol.">
        <title>Oceanobacillus profundus sp. nov., isolated from a deep-sea sediment core.</title>
        <authorList>
            <person name="Kim Y.G."/>
            <person name="Choi D.H."/>
            <person name="Hyun S."/>
            <person name="Cho B.C."/>
        </authorList>
    </citation>
    <scope>NUCLEOTIDE SEQUENCE [LARGE SCALE GENOMIC DNA]</scope>
    <source>
        <strain evidence="5 6">DSM 18246</strain>
    </source>
</reference>
<dbReference type="OrthoDB" id="9812484at2"/>
<feature type="domain" description="HTH tetR-type" evidence="4">
    <location>
        <begin position="2"/>
        <end position="62"/>
    </location>
</feature>
<dbReference type="Proteomes" id="UP000285456">
    <property type="component" value="Unassembled WGS sequence"/>
</dbReference>
<dbReference type="PANTHER" id="PTHR43479:SF8">
    <property type="entry name" value="TRANSCRIPTIONAL REGULATOR, TETR FAMILY"/>
    <property type="match status" value="1"/>
</dbReference>
<evidence type="ECO:0000256" key="2">
    <source>
        <dbReference type="ARBA" id="ARBA00023125"/>
    </source>
</evidence>
<dbReference type="PANTHER" id="PTHR43479">
    <property type="entry name" value="ACREF/ENVCD OPERON REPRESSOR-RELATED"/>
    <property type="match status" value="1"/>
</dbReference>
<name>A0A417YN56_9BACI</name>
<accession>A0A417YN56</accession>
<dbReference type="PRINTS" id="PR00455">
    <property type="entry name" value="HTHTETR"/>
</dbReference>
<dbReference type="Pfam" id="PF17934">
    <property type="entry name" value="TetR_C_26"/>
    <property type="match status" value="1"/>
</dbReference>
<dbReference type="SUPFAM" id="SSF48498">
    <property type="entry name" value="Tetracyclin repressor-like, C-terminal domain"/>
    <property type="match status" value="1"/>
</dbReference>
<keyword evidence="2 3" id="KW-0238">DNA-binding</keyword>
<dbReference type="Pfam" id="PF00440">
    <property type="entry name" value="TetR_N"/>
    <property type="match status" value="1"/>
</dbReference>
<comment type="caution">
    <text evidence="5">The sequence shown here is derived from an EMBL/GenBank/DDBJ whole genome shotgun (WGS) entry which is preliminary data.</text>
</comment>
<dbReference type="InterPro" id="IPR009057">
    <property type="entry name" value="Homeodomain-like_sf"/>
</dbReference>
<dbReference type="GO" id="GO:0003677">
    <property type="term" value="F:DNA binding"/>
    <property type="evidence" value="ECO:0007669"/>
    <property type="project" value="UniProtKB-UniRule"/>
</dbReference>
<dbReference type="InterPro" id="IPR001647">
    <property type="entry name" value="HTH_TetR"/>
</dbReference>
<dbReference type="SUPFAM" id="SSF46689">
    <property type="entry name" value="Homeodomain-like"/>
    <property type="match status" value="1"/>
</dbReference>
<evidence type="ECO:0000313" key="5">
    <source>
        <dbReference type="EMBL" id="RHW35156.1"/>
    </source>
</evidence>
<dbReference type="Gene3D" id="1.10.357.10">
    <property type="entry name" value="Tetracycline Repressor, domain 2"/>
    <property type="match status" value="1"/>
</dbReference>
<protein>
    <submittedName>
        <fullName evidence="5">TetR/AcrR family transcriptional regulator</fullName>
    </submittedName>
</protein>
<organism evidence="5 6">
    <name type="scientific">Oceanobacillus profundus</name>
    <dbReference type="NCBI Taxonomy" id="372463"/>
    <lineage>
        <taxon>Bacteria</taxon>
        <taxon>Bacillati</taxon>
        <taxon>Bacillota</taxon>
        <taxon>Bacilli</taxon>
        <taxon>Bacillales</taxon>
        <taxon>Bacillaceae</taxon>
        <taxon>Oceanobacillus</taxon>
    </lineage>
</organism>
<dbReference type="AlphaFoldDB" id="A0A417YN56"/>